<keyword evidence="2" id="KW-0472">Membrane</keyword>
<dbReference type="InterPro" id="IPR035628">
    <property type="entry name" value="TcpC_C"/>
</dbReference>
<organism evidence="3 4">
    <name type="scientific">Planotetraspora kaengkrachanensis</name>
    <dbReference type="NCBI Taxonomy" id="575193"/>
    <lineage>
        <taxon>Bacteria</taxon>
        <taxon>Bacillati</taxon>
        <taxon>Actinomycetota</taxon>
        <taxon>Actinomycetes</taxon>
        <taxon>Streptosporangiales</taxon>
        <taxon>Streptosporangiaceae</taxon>
        <taxon>Planotetraspora</taxon>
    </lineage>
</organism>
<evidence type="ECO:0000256" key="1">
    <source>
        <dbReference type="SAM" id="MobiDB-lite"/>
    </source>
</evidence>
<gene>
    <name evidence="3" type="ORF">Pka01_33630</name>
</gene>
<sequence>MARRSTVQQDPRIAGDPESYPLEGPDRVTASRGRSSRRGGWGGGGGRWLVWSGRVVLWALIIVIVVNGVRAPFERFTQNGVATQSQTTSSSNDFNFPVTQAAAFANQFAAVYLNYDATNAQQRAERLKAFLPEGADEQFGWNGYGRMTAGAFQFSGIQVRDEHDAVVSVAYQTGGYRGLLSVPIYAEDGRFVVSGQPGLLPAPALPGFPQVSGLSRDSAAEAELRPQVEGFFKAFAAGNQVDLQRYVASGRTIEGFNGEFTLAQLKDLVVPEGEADTREVTAVVVWAVSSNGTDAVSTSEQNDPAVQPGGLEQAYRLTMEKQGGKWFVQQVQGAGRSVG</sequence>
<dbReference type="AlphaFoldDB" id="A0A8J3PRW0"/>
<name>A0A8J3PRW0_9ACTN</name>
<keyword evidence="2" id="KW-1133">Transmembrane helix</keyword>
<evidence type="ECO:0000313" key="3">
    <source>
        <dbReference type="EMBL" id="GIG80236.1"/>
    </source>
</evidence>
<feature type="transmembrane region" description="Helical" evidence="2">
    <location>
        <begin position="48"/>
        <end position="69"/>
    </location>
</feature>
<dbReference type="CDD" id="cd16428">
    <property type="entry name" value="TcpC_C"/>
    <property type="match status" value="1"/>
</dbReference>
<proteinExistence type="predicted"/>
<comment type="caution">
    <text evidence="3">The sequence shown here is derived from an EMBL/GenBank/DDBJ whole genome shotgun (WGS) entry which is preliminary data.</text>
</comment>
<feature type="region of interest" description="Disordered" evidence="1">
    <location>
        <begin position="1"/>
        <end position="42"/>
    </location>
</feature>
<evidence type="ECO:0000313" key="4">
    <source>
        <dbReference type="Proteomes" id="UP000630097"/>
    </source>
</evidence>
<dbReference type="InterPro" id="IPR024735">
    <property type="entry name" value="TcpC"/>
</dbReference>
<dbReference type="Pfam" id="PF12642">
    <property type="entry name" value="TpcC"/>
    <property type="match status" value="1"/>
</dbReference>
<dbReference type="CDD" id="cd16386">
    <property type="entry name" value="TcpC_N"/>
    <property type="match status" value="1"/>
</dbReference>
<keyword evidence="4" id="KW-1185">Reference proteome</keyword>
<evidence type="ECO:0000256" key="2">
    <source>
        <dbReference type="SAM" id="Phobius"/>
    </source>
</evidence>
<dbReference type="Proteomes" id="UP000630097">
    <property type="component" value="Unassembled WGS sequence"/>
</dbReference>
<reference evidence="3 4" key="1">
    <citation type="submission" date="2021-01" db="EMBL/GenBank/DDBJ databases">
        <title>Whole genome shotgun sequence of Planotetraspora kaengkrachanensis NBRC 104272.</title>
        <authorList>
            <person name="Komaki H."/>
            <person name="Tamura T."/>
        </authorList>
    </citation>
    <scope>NUCLEOTIDE SEQUENCE [LARGE SCALE GENOMIC DNA]</scope>
    <source>
        <strain evidence="3 4">NBRC 104272</strain>
    </source>
</reference>
<accession>A0A8J3PRW0</accession>
<evidence type="ECO:0008006" key="5">
    <source>
        <dbReference type="Google" id="ProtNLM"/>
    </source>
</evidence>
<protein>
    <recommendedName>
        <fullName evidence="5">Conjugative transposon protein TcpC</fullName>
    </recommendedName>
</protein>
<dbReference type="Gene3D" id="3.10.450.540">
    <property type="match status" value="2"/>
</dbReference>
<keyword evidence="2" id="KW-0812">Transmembrane</keyword>
<dbReference type="EMBL" id="BONV01000013">
    <property type="protein sequence ID" value="GIG80236.1"/>
    <property type="molecule type" value="Genomic_DNA"/>
</dbReference>